<evidence type="ECO:0000313" key="2">
    <source>
        <dbReference type="Proteomes" id="UP000887574"/>
    </source>
</evidence>
<feature type="compositionally biased region" description="Gly residues" evidence="1">
    <location>
        <begin position="123"/>
        <end position="134"/>
    </location>
</feature>
<evidence type="ECO:0000313" key="3">
    <source>
        <dbReference type="WBParaSite" id="jg17578"/>
    </source>
</evidence>
<keyword evidence="2" id="KW-1185">Reference proteome</keyword>
<dbReference type="WBParaSite" id="jg17578">
    <property type="protein sequence ID" value="jg17578"/>
    <property type="gene ID" value="jg17578"/>
</dbReference>
<proteinExistence type="predicted"/>
<feature type="compositionally biased region" description="Low complexity" evidence="1">
    <location>
        <begin position="90"/>
        <end position="117"/>
    </location>
</feature>
<dbReference type="Proteomes" id="UP000887574">
    <property type="component" value="Unplaced"/>
</dbReference>
<organism evidence="2 3">
    <name type="scientific">Ditylenchus dipsaci</name>
    <dbReference type="NCBI Taxonomy" id="166011"/>
    <lineage>
        <taxon>Eukaryota</taxon>
        <taxon>Metazoa</taxon>
        <taxon>Ecdysozoa</taxon>
        <taxon>Nematoda</taxon>
        <taxon>Chromadorea</taxon>
        <taxon>Rhabditida</taxon>
        <taxon>Tylenchina</taxon>
        <taxon>Tylenchomorpha</taxon>
        <taxon>Sphaerularioidea</taxon>
        <taxon>Anguinidae</taxon>
        <taxon>Anguininae</taxon>
        <taxon>Ditylenchus</taxon>
    </lineage>
</organism>
<feature type="compositionally biased region" description="Polar residues" evidence="1">
    <location>
        <begin position="16"/>
        <end position="48"/>
    </location>
</feature>
<name>A0A915D9M3_9BILA</name>
<evidence type="ECO:0000256" key="1">
    <source>
        <dbReference type="SAM" id="MobiDB-lite"/>
    </source>
</evidence>
<accession>A0A915D9M3</accession>
<reference evidence="3" key="1">
    <citation type="submission" date="2022-11" db="UniProtKB">
        <authorList>
            <consortium name="WormBaseParasite"/>
        </authorList>
    </citation>
    <scope>IDENTIFICATION</scope>
</reference>
<dbReference type="AlphaFoldDB" id="A0A915D9M3"/>
<sequence>MPKPIGFKAPKDIGFKNNNLKGQFNQGKNQFSNPKSSNYYKPTPNTDSFMPEAEVLFDNDYNKALQSNEETESSLSNSNEDDTNFGNSGGFATSAFGNAANAGGASAGFATAGFGSAPTQNAGGFGTGGFGSAGFGANAPARNDEPTDNADWGDSQQNGSW</sequence>
<feature type="region of interest" description="Disordered" evidence="1">
    <location>
        <begin position="1"/>
        <end position="161"/>
    </location>
</feature>
<protein>
    <submittedName>
        <fullName evidence="3">Uncharacterized protein</fullName>
    </submittedName>
</protein>